<organism evidence="1 2">
    <name type="scientific">Armillaria tabescens</name>
    <name type="common">Ringless honey mushroom</name>
    <name type="synonym">Agaricus tabescens</name>
    <dbReference type="NCBI Taxonomy" id="1929756"/>
    <lineage>
        <taxon>Eukaryota</taxon>
        <taxon>Fungi</taxon>
        <taxon>Dikarya</taxon>
        <taxon>Basidiomycota</taxon>
        <taxon>Agaricomycotina</taxon>
        <taxon>Agaricomycetes</taxon>
        <taxon>Agaricomycetidae</taxon>
        <taxon>Agaricales</taxon>
        <taxon>Marasmiineae</taxon>
        <taxon>Physalacriaceae</taxon>
        <taxon>Desarmillaria</taxon>
    </lineage>
</organism>
<evidence type="ECO:0000313" key="2">
    <source>
        <dbReference type="Proteomes" id="UP001175211"/>
    </source>
</evidence>
<sequence length="364" mass="41871">MLPITPLFNVAVIEPSFSSPSNAIETVQRAYHTVFGRDTPAEDRENYLLLLTQVCSTPGVPDSVVEELRKVLPSLPDLTWQNVAPVVGLNPSQGEEQLSGTRKRIQLLYFPDEFVDELLDTARWRKYWSDRREYVQLGSFAVKYILNKLGFSDGHILGASASRFELRIQQNAAVLMLESERWSDRTQVLVQAIAEVTCLAASNSRLGYSFPIHIVITDLYETTFYTYDPSAKKLYMRRHFRVEDFGCERDIGEEQTEVRESLLLRMIAVLTRDIFSLLMEAYHDYVKAKIHFCPDMEDTKACERALELIEEAKTLLSDRHGTQEEGMGGFKKLRTSVLVLPWGCMRFTEEEMRVQNEEALRYMI</sequence>
<reference evidence="1" key="1">
    <citation type="submission" date="2023-06" db="EMBL/GenBank/DDBJ databases">
        <authorList>
            <consortium name="Lawrence Berkeley National Laboratory"/>
            <person name="Ahrendt S."/>
            <person name="Sahu N."/>
            <person name="Indic B."/>
            <person name="Wong-Bajracharya J."/>
            <person name="Merenyi Z."/>
            <person name="Ke H.-M."/>
            <person name="Monk M."/>
            <person name="Kocsube S."/>
            <person name="Drula E."/>
            <person name="Lipzen A."/>
            <person name="Balint B."/>
            <person name="Henrissat B."/>
            <person name="Andreopoulos B."/>
            <person name="Martin F.M."/>
            <person name="Harder C.B."/>
            <person name="Rigling D."/>
            <person name="Ford K.L."/>
            <person name="Foster G.D."/>
            <person name="Pangilinan J."/>
            <person name="Papanicolaou A."/>
            <person name="Barry K."/>
            <person name="LaButti K."/>
            <person name="Viragh M."/>
            <person name="Koriabine M."/>
            <person name="Yan M."/>
            <person name="Riley R."/>
            <person name="Champramary S."/>
            <person name="Plett K.L."/>
            <person name="Tsai I.J."/>
            <person name="Slot J."/>
            <person name="Sipos G."/>
            <person name="Plett J."/>
            <person name="Nagy L.G."/>
            <person name="Grigoriev I.V."/>
        </authorList>
    </citation>
    <scope>NUCLEOTIDE SEQUENCE</scope>
    <source>
        <strain evidence="1">CCBAS 213</strain>
    </source>
</reference>
<comment type="caution">
    <text evidence="1">The sequence shown here is derived from an EMBL/GenBank/DDBJ whole genome shotgun (WGS) entry which is preliminary data.</text>
</comment>
<dbReference type="RefSeq" id="XP_060334285.1">
    <property type="nucleotide sequence ID" value="XM_060466017.1"/>
</dbReference>
<proteinExistence type="predicted"/>
<dbReference type="AlphaFoldDB" id="A0AA39NC06"/>
<name>A0AA39NC06_ARMTA</name>
<dbReference type="EMBL" id="JAUEPS010000008">
    <property type="protein sequence ID" value="KAK0462819.1"/>
    <property type="molecule type" value="Genomic_DNA"/>
</dbReference>
<dbReference type="GeneID" id="85349565"/>
<dbReference type="Proteomes" id="UP001175211">
    <property type="component" value="Unassembled WGS sequence"/>
</dbReference>
<protein>
    <submittedName>
        <fullName evidence="1">Uncharacterized protein</fullName>
    </submittedName>
</protein>
<gene>
    <name evidence="1" type="ORF">EV420DRAFT_1139600</name>
</gene>
<evidence type="ECO:0000313" key="1">
    <source>
        <dbReference type="EMBL" id="KAK0462819.1"/>
    </source>
</evidence>
<accession>A0AA39NC06</accession>
<keyword evidence="2" id="KW-1185">Reference proteome</keyword>